<evidence type="ECO:0000256" key="2">
    <source>
        <dbReference type="SAM" id="MobiDB-lite"/>
    </source>
</evidence>
<accession>A0ABP0BGV4</accession>
<proteinExistence type="predicted"/>
<evidence type="ECO:0000313" key="3">
    <source>
        <dbReference type="EMBL" id="CAK7218421.1"/>
    </source>
</evidence>
<sequence length="999" mass="105808">MGRKPNPIILQFFERGPRLADNSNRYPHRCKACGESFPKGRAESLMTHISKKCPAISEADRINACLSLNGLSHHIAAAAAASASAGGSGQGVRGAAGSRGQHLHNLQQHAHRLAAVGGANGLSQTHAHHHHLLASSNNNNAAAAAAAAAAVAAAAAAVSSSSPSTSAVDAAAIQRDWTALETLAEVSRQIDLSEKHDDRAPGSSGGPNGDGDATTAVPKTPVKNGTTAIDGTVPGSASSANNFDPSDLLRSDPNTMEEDMEVVGKKPLAEQTGETDAEKILTAANQDGITLDQIKRLEEANLSMAAAQLNQSLLDPQLRTDVPVATAAAAVAAAAAAAATASSNNPDTPQSDMAAASAAVEKLDVESAAATSANTPAPSNMAETAVMTPDVEVTTGDGDEPMPDALLTATTGVDAATVAAATQPWGELTYVPENVLSIFPTSATDAHSHQPHLMPASPGDPSRISFNMNNPNEIGRPKQGRARFNTTRRKEVQEVRRIGACIRCRILRKTCSKGSPCDQCRKVLSPRVWRSGCVRTKFTEQLDIFCAGVQVVLAQHRANQLRDTVDLVNNGLMIEATHFPDNPAVAVTLEVFQSNGPKDPVDAADAAAAVSSATAADVAAAAAAAAAAVSAAAAAAAGVAPVEGEAVTEASNSDSAAASTEATAEGDATAPEPEATEGPAVESAEAVVEPAPAPAPIAPLHLWEKGEIVMVDTAKDDVPLKMEYYMRNMLPEFIQREPSLFVRTMLETATALAQETNSVLLKRAIELWGLVEILDRERQWQIRVKPIPGNTNMGRPKAKDGDSKKGVNDVSATAAEEEEPRQIRADTDQETYTTLCLQLTAGAERKAAAISNTLLTTMQRLLQDSKTKIDYTMYFTTLILLNCVEKSTWGFKAWDQETLREMWPLERTPHDFAQQGYVIADLLRMLLSIRKALPRTTCRAEDGMLVTEDEDPVIRNFFETIKLNYTEVMARHNHPMFSPTDSRSFELLFCSSLLVSMRD</sequence>
<evidence type="ECO:0008006" key="5">
    <source>
        <dbReference type="Google" id="ProtNLM"/>
    </source>
</evidence>
<evidence type="ECO:0000256" key="1">
    <source>
        <dbReference type="ARBA" id="ARBA00023242"/>
    </source>
</evidence>
<feature type="region of interest" description="Disordered" evidence="2">
    <location>
        <begin position="787"/>
        <end position="827"/>
    </location>
</feature>
<dbReference type="PANTHER" id="PTHR35392:SF2">
    <property type="entry name" value="ZN(II)2CYS6 TRANSCRIPTION FACTOR (EUROFUNG)"/>
    <property type="match status" value="1"/>
</dbReference>
<feature type="region of interest" description="Disordered" evidence="2">
    <location>
        <begin position="648"/>
        <end position="686"/>
    </location>
</feature>
<dbReference type="PANTHER" id="PTHR35392">
    <property type="entry name" value="ZN(II)2CYS6 TRANSCRIPTION FACTOR (EUROFUNG)-RELATED-RELATED"/>
    <property type="match status" value="1"/>
</dbReference>
<comment type="caution">
    <text evidence="3">The sequence shown here is derived from an EMBL/GenBank/DDBJ whole genome shotgun (WGS) entry which is preliminary data.</text>
</comment>
<keyword evidence="1" id="KW-0539">Nucleus</keyword>
<gene>
    <name evidence="3" type="ORF">SEUCBS140593_003541</name>
</gene>
<feature type="compositionally biased region" description="Basic and acidic residues" evidence="2">
    <location>
        <begin position="191"/>
        <end position="200"/>
    </location>
</feature>
<dbReference type="CDD" id="cd00067">
    <property type="entry name" value="GAL4"/>
    <property type="match status" value="1"/>
</dbReference>
<dbReference type="InterPro" id="IPR052973">
    <property type="entry name" value="Fungal_sec-metab_reg_TF"/>
</dbReference>
<feature type="compositionally biased region" description="Polar residues" evidence="2">
    <location>
        <begin position="223"/>
        <end position="244"/>
    </location>
</feature>
<name>A0ABP0BGV4_9PEZI</name>
<keyword evidence="4" id="KW-1185">Reference proteome</keyword>
<feature type="region of interest" description="Disordered" evidence="2">
    <location>
        <begin position="189"/>
        <end position="253"/>
    </location>
</feature>
<organism evidence="3 4">
    <name type="scientific">Sporothrix eucalyptigena</name>
    <dbReference type="NCBI Taxonomy" id="1812306"/>
    <lineage>
        <taxon>Eukaryota</taxon>
        <taxon>Fungi</taxon>
        <taxon>Dikarya</taxon>
        <taxon>Ascomycota</taxon>
        <taxon>Pezizomycotina</taxon>
        <taxon>Sordariomycetes</taxon>
        <taxon>Sordariomycetidae</taxon>
        <taxon>Ophiostomatales</taxon>
        <taxon>Ophiostomataceae</taxon>
        <taxon>Sporothrix</taxon>
    </lineage>
</organism>
<protein>
    <recommendedName>
        <fullName evidence="5">Zn 2cys6 transcription factor</fullName>
    </recommendedName>
</protein>
<dbReference type="Proteomes" id="UP001642482">
    <property type="component" value="Unassembled WGS sequence"/>
</dbReference>
<dbReference type="InterPro" id="IPR001138">
    <property type="entry name" value="Zn2Cys6_DnaBD"/>
</dbReference>
<dbReference type="EMBL" id="CAWUHD010000027">
    <property type="protein sequence ID" value="CAK7218421.1"/>
    <property type="molecule type" value="Genomic_DNA"/>
</dbReference>
<reference evidence="3 4" key="1">
    <citation type="submission" date="2024-01" db="EMBL/GenBank/DDBJ databases">
        <authorList>
            <person name="Allen C."/>
            <person name="Tagirdzhanova G."/>
        </authorList>
    </citation>
    <scope>NUCLEOTIDE SEQUENCE [LARGE SCALE GENOMIC DNA]</scope>
</reference>
<feature type="compositionally biased region" description="Basic and acidic residues" evidence="2">
    <location>
        <begin position="797"/>
        <end position="807"/>
    </location>
</feature>
<evidence type="ECO:0000313" key="4">
    <source>
        <dbReference type="Proteomes" id="UP001642482"/>
    </source>
</evidence>